<dbReference type="GO" id="GO:0008202">
    <property type="term" value="P:steroid metabolic process"/>
    <property type="evidence" value="ECO:0007669"/>
    <property type="project" value="UniProtKB-ARBA"/>
</dbReference>
<dbReference type="PANTHER" id="PTHR43400:SF10">
    <property type="entry name" value="3-OXOSTEROID 1-DEHYDROGENASE"/>
    <property type="match status" value="1"/>
</dbReference>
<dbReference type="SUPFAM" id="SSF56425">
    <property type="entry name" value="Succinate dehydrogenase/fumarate reductase flavoprotein, catalytic domain"/>
    <property type="match status" value="1"/>
</dbReference>
<reference evidence="6 7" key="1">
    <citation type="submission" date="2017-04" db="EMBL/GenBank/DDBJ databases">
        <title>Novel microbial lineages endemic to geothermal iron-oxide mats fill important gaps in the evolutionary history of Archaea.</title>
        <authorList>
            <person name="Jay Z.J."/>
            <person name="Beam J.P."/>
            <person name="Dlakic M."/>
            <person name="Rusch D.B."/>
            <person name="Kozubal M.A."/>
            <person name="Inskeep W.P."/>
        </authorList>
    </citation>
    <scope>NUCLEOTIDE SEQUENCE [LARGE SCALE GENOMIC DNA]</scope>
    <source>
        <strain evidence="6">BE_D</strain>
    </source>
</reference>
<dbReference type="EMBL" id="NEXD01000122">
    <property type="protein sequence ID" value="PSN82975.1"/>
    <property type="molecule type" value="Genomic_DNA"/>
</dbReference>
<evidence type="ECO:0000256" key="4">
    <source>
        <dbReference type="ARBA" id="ARBA00023002"/>
    </source>
</evidence>
<name>A0A2R6A9H1_9ARCH</name>
<protein>
    <recommendedName>
        <fullName evidence="5">FAD-dependent oxidoreductase 2 FAD-binding domain-containing protein</fullName>
    </recommendedName>
</protein>
<dbReference type="Proteomes" id="UP000240569">
    <property type="component" value="Unassembled WGS sequence"/>
</dbReference>
<dbReference type="AlphaFoldDB" id="A0A2R6A9H1"/>
<dbReference type="GO" id="GO:0016491">
    <property type="term" value="F:oxidoreductase activity"/>
    <property type="evidence" value="ECO:0007669"/>
    <property type="project" value="UniProtKB-KW"/>
</dbReference>
<evidence type="ECO:0000256" key="1">
    <source>
        <dbReference type="ARBA" id="ARBA00001974"/>
    </source>
</evidence>
<comment type="caution">
    <text evidence="6">The sequence shown here is derived from an EMBL/GenBank/DDBJ whole genome shotgun (WGS) entry which is preliminary data.</text>
</comment>
<dbReference type="InterPro" id="IPR027477">
    <property type="entry name" value="Succ_DH/fumarate_Rdtase_cat_sf"/>
</dbReference>
<organism evidence="6 7">
    <name type="scientific">Candidatus Marsarchaeota G1 archaeon BE_D</name>
    <dbReference type="NCBI Taxonomy" id="1978156"/>
    <lineage>
        <taxon>Archaea</taxon>
        <taxon>Candidatus Marsarchaeota</taxon>
        <taxon>Candidatus Marsarchaeota group 1</taxon>
    </lineage>
</organism>
<dbReference type="SUPFAM" id="SSF51905">
    <property type="entry name" value="FAD/NAD(P)-binding domain"/>
    <property type="match status" value="1"/>
</dbReference>
<accession>A0A2R6A9H1</accession>
<evidence type="ECO:0000256" key="2">
    <source>
        <dbReference type="ARBA" id="ARBA00022630"/>
    </source>
</evidence>
<evidence type="ECO:0000256" key="3">
    <source>
        <dbReference type="ARBA" id="ARBA00022827"/>
    </source>
</evidence>
<evidence type="ECO:0000313" key="7">
    <source>
        <dbReference type="Proteomes" id="UP000240569"/>
    </source>
</evidence>
<comment type="cofactor">
    <cofactor evidence="1">
        <name>FAD</name>
        <dbReference type="ChEBI" id="CHEBI:57692"/>
    </cofactor>
</comment>
<dbReference type="Pfam" id="PF00890">
    <property type="entry name" value="FAD_binding_2"/>
    <property type="match status" value="1"/>
</dbReference>
<gene>
    <name evidence="6" type="ORF">B9Q02_11050</name>
</gene>
<dbReference type="InterPro" id="IPR003953">
    <property type="entry name" value="FAD-dep_OxRdtase_2_FAD-bd"/>
</dbReference>
<dbReference type="InterPro" id="IPR050315">
    <property type="entry name" value="FAD-oxidoreductase_2"/>
</dbReference>
<keyword evidence="2" id="KW-0285">Flavoprotein</keyword>
<dbReference type="Gene3D" id="3.90.700.10">
    <property type="entry name" value="Succinate dehydrogenase/fumarate reductase flavoprotein, catalytic domain"/>
    <property type="match status" value="1"/>
</dbReference>
<evidence type="ECO:0000313" key="6">
    <source>
        <dbReference type="EMBL" id="PSN82975.1"/>
    </source>
</evidence>
<sequence length="238" mass="27016">MFPQIAGEEYDGQPLYRGCLEKEHFHFNYCEQTRKRLVNEACNYSDFGQTFFDWDANRHEFANIPYYLIFDHKFKTKYVFITQPPGEECPDWLTRANTLEELAQRPGINKEDLLQTVERFNFFAKEGKDPDFHGGESAYDRYFGDPEWKPNPCLGPIDTPPYYGIAVLPSALGTNGGLKTNENAQVLNWDEDVILGLYACGNTMASIYGNAYLGLGSTIGQALTFGYIAAKHILGEKS</sequence>
<evidence type="ECO:0000259" key="5">
    <source>
        <dbReference type="Pfam" id="PF00890"/>
    </source>
</evidence>
<keyword evidence="3" id="KW-0274">FAD</keyword>
<dbReference type="Gene3D" id="3.50.50.60">
    <property type="entry name" value="FAD/NAD(P)-binding domain"/>
    <property type="match status" value="1"/>
</dbReference>
<dbReference type="InterPro" id="IPR036188">
    <property type="entry name" value="FAD/NAD-bd_sf"/>
</dbReference>
<feature type="domain" description="FAD-dependent oxidoreductase 2 FAD-binding" evidence="5">
    <location>
        <begin position="34"/>
        <end position="218"/>
    </location>
</feature>
<dbReference type="PANTHER" id="PTHR43400">
    <property type="entry name" value="FUMARATE REDUCTASE"/>
    <property type="match status" value="1"/>
</dbReference>
<proteinExistence type="predicted"/>
<keyword evidence="4" id="KW-0560">Oxidoreductase</keyword>